<dbReference type="InterPro" id="IPR029063">
    <property type="entry name" value="SAM-dependent_MTases_sf"/>
</dbReference>
<dbReference type="Pfam" id="PF05175">
    <property type="entry name" value="MTS"/>
    <property type="match status" value="1"/>
</dbReference>
<dbReference type="KEGG" id="halt:IM660_03455"/>
<comment type="similarity">
    <text evidence="1">Belongs to the eukaryotic/archaeal PrmC-related family.</text>
</comment>
<dbReference type="GO" id="GO:0032259">
    <property type="term" value="P:methylation"/>
    <property type="evidence" value="ECO:0007669"/>
    <property type="project" value="UniProtKB-KW"/>
</dbReference>
<dbReference type="InterPro" id="IPR052190">
    <property type="entry name" value="Euk-Arch_PrmC-MTase"/>
</dbReference>
<dbReference type="InterPro" id="IPR007848">
    <property type="entry name" value="Small_mtfrase_dom"/>
</dbReference>
<gene>
    <name evidence="7" type="ORF">IM660_03455</name>
</gene>
<evidence type="ECO:0000256" key="3">
    <source>
        <dbReference type="ARBA" id="ARBA00022679"/>
    </source>
</evidence>
<sequence length="511" mass="53962">MHDPQVVARLRADLDGAGFGVDQLAEVLGTVATAALGREQVLPAVRAARAAGPEPAAVLARLFILGDTVTEDEAGRALPRTGVDRAQHGGLLTINDRGQVRGAVDLRPIDTPHGAFYLAADLGEATTGRAVERDHVLGVGGASRTLAELTVRRPVRRALDLGTGSGVQALNIAPFADQVVATDLSARALTFARFNAALNGVELDLREGSMLEPVTGERFDLVVSNPPFVITPRESGLTEYTYRDGGRRGDDLVRALITGVADVLAPGGIAQLLGNWEVHEGEGLFDRIQQWLADSGLDGWVIQRESADPAEYAETWLRDGGITPDRDRLAWDKGYAAWLADFEARGVTAVGFGYITLHKPNIPDGAASPPQPWHRVEEVTGTLPGAHTGGLWPAIADTLTAKDALARLSDTELAGHALTVATDVTEERHYRPGSADPEVIVLRQGGGFGRTVRADTALAAVVGTCDGDLTVAQIAAGVAALTGLERDAVLDSVLPDVRGLVTDGLLRLPRR</sequence>
<evidence type="ECO:0000256" key="2">
    <source>
        <dbReference type="ARBA" id="ARBA00022603"/>
    </source>
</evidence>
<dbReference type="PROSITE" id="PS00092">
    <property type="entry name" value="N6_MTASE"/>
    <property type="match status" value="1"/>
</dbReference>
<accession>A0A7M1SUW0</accession>
<dbReference type="CDD" id="cd02440">
    <property type="entry name" value="AdoMet_MTases"/>
    <property type="match status" value="1"/>
</dbReference>
<dbReference type="InterPro" id="IPR002052">
    <property type="entry name" value="DNA_methylase_N6_adenine_CS"/>
</dbReference>
<evidence type="ECO:0000256" key="4">
    <source>
        <dbReference type="ARBA" id="ARBA00022691"/>
    </source>
</evidence>
<dbReference type="PANTHER" id="PTHR45875">
    <property type="entry name" value="METHYLTRANSFERASE N6AMT1"/>
    <property type="match status" value="1"/>
</dbReference>
<organism evidence="7 8">
    <name type="scientific">Ruania alkalisoli</name>
    <dbReference type="NCBI Taxonomy" id="2779775"/>
    <lineage>
        <taxon>Bacteria</taxon>
        <taxon>Bacillati</taxon>
        <taxon>Actinomycetota</taxon>
        <taxon>Actinomycetes</taxon>
        <taxon>Micrococcales</taxon>
        <taxon>Ruaniaceae</taxon>
        <taxon>Ruania</taxon>
    </lineage>
</organism>
<feature type="domain" description="Methyltransferase small" evidence="5">
    <location>
        <begin position="142"/>
        <end position="230"/>
    </location>
</feature>
<evidence type="ECO:0000256" key="1">
    <source>
        <dbReference type="ARBA" id="ARBA00006149"/>
    </source>
</evidence>
<dbReference type="Proteomes" id="UP000593758">
    <property type="component" value="Chromosome"/>
</dbReference>
<dbReference type="GO" id="GO:0008757">
    <property type="term" value="F:S-adenosylmethionine-dependent methyltransferase activity"/>
    <property type="evidence" value="ECO:0007669"/>
    <property type="project" value="TreeGrafter"/>
</dbReference>
<dbReference type="AlphaFoldDB" id="A0A7M1SUW0"/>
<dbReference type="RefSeq" id="WP_193498032.1">
    <property type="nucleotide sequence ID" value="NZ_CP063169.1"/>
</dbReference>
<feature type="domain" description="DUF7059" evidence="6">
    <location>
        <begin position="17"/>
        <end position="101"/>
    </location>
</feature>
<dbReference type="Gene3D" id="3.40.50.150">
    <property type="entry name" value="Vaccinia Virus protein VP39"/>
    <property type="match status" value="1"/>
</dbReference>
<protein>
    <submittedName>
        <fullName evidence="7">Methyltransferase</fullName>
    </submittedName>
</protein>
<dbReference type="GO" id="GO:0008170">
    <property type="term" value="F:N-methyltransferase activity"/>
    <property type="evidence" value="ECO:0007669"/>
    <property type="project" value="UniProtKB-ARBA"/>
</dbReference>
<evidence type="ECO:0000313" key="8">
    <source>
        <dbReference type="Proteomes" id="UP000593758"/>
    </source>
</evidence>
<reference evidence="7 8" key="1">
    <citation type="submission" date="2020-10" db="EMBL/GenBank/DDBJ databases">
        <title>Haloactinobacterium sp. RN3S43, a bacterium isolated from saline soil.</title>
        <authorList>
            <person name="Sun J.-Q."/>
        </authorList>
    </citation>
    <scope>NUCLEOTIDE SEQUENCE [LARGE SCALE GENOMIC DNA]</scope>
    <source>
        <strain evidence="7 8">RN3S43</strain>
    </source>
</reference>
<keyword evidence="4" id="KW-0949">S-adenosyl-L-methionine</keyword>
<evidence type="ECO:0000259" key="5">
    <source>
        <dbReference type="Pfam" id="PF05175"/>
    </source>
</evidence>
<dbReference type="GO" id="GO:0008276">
    <property type="term" value="F:protein methyltransferase activity"/>
    <property type="evidence" value="ECO:0007669"/>
    <property type="project" value="TreeGrafter"/>
</dbReference>
<proteinExistence type="inferred from homology"/>
<evidence type="ECO:0000259" key="6">
    <source>
        <dbReference type="Pfam" id="PF23186"/>
    </source>
</evidence>
<keyword evidence="3 7" id="KW-0808">Transferase</keyword>
<dbReference type="GO" id="GO:0003676">
    <property type="term" value="F:nucleic acid binding"/>
    <property type="evidence" value="ECO:0007669"/>
    <property type="project" value="InterPro"/>
</dbReference>
<dbReference type="PANTHER" id="PTHR45875:SF1">
    <property type="entry name" value="METHYLTRANSFERASE N6AMT1"/>
    <property type="match status" value="1"/>
</dbReference>
<name>A0A7M1SUW0_9MICO</name>
<keyword evidence="2 7" id="KW-0489">Methyltransferase</keyword>
<dbReference type="GO" id="GO:0035657">
    <property type="term" value="C:eRF1 methyltransferase complex"/>
    <property type="evidence" value="ECO:0007669"/>
    <property type="project" value="TreeGrafter"/>
</dbReference>
<dbReference type="SUPFAM" id="SSF53335">
    <property type="entry name" value="S-adenosyl-L-methionine-dependent methyltransferases"/>
    <property type="match status" value="1"/>
</dbReference>
<evidence type="ECO:0000313" key="7">
    <source>
        <dbReference type="EMBL" id="QOR71369.1"/>
    </source>
</evidence>
<dbReference type="EMBL" id="CP063169">
    <property type="protein sequence ID" value="QOR71369.1"/>
    <property type="molecule type" value="Genomic_DNA"/>
</dbReference>
<keyword evidence="8" id="KW-1185">Reference proteome</keyword>
<dbReference type="Pfam" id="PF23186">
    <property type="entry name" value="DUF7059"/>
    <property type="match status" value="1"/>
</dbReference>
<dbReference type="InterPro" id="IPR055487">
    <property type="entry name" value="DUF7059"/>
</dbReference>